<reference evidence="1 2" key="1">
    <citation type="submission" date="2022-12" db="EMBL/GenBank/DDBJ databases">
        <title>Metagenome assembled genome from gulf of manar.</title>
        <authorList>
            <person name="Kohli P."/>
            <person name="Pk S."/>
            <person name="Venkata Ramana C."/>
            <person name="Sasikala C."/>
        </authorList>
    </citation>
    <scope>NUCLEOTIDE SEQUENCE [LARGE SCALE GENOMIC DNA]</scope>
    <source>
        <strain evidence="1">JB008</strain>
    </source>
</reference>
<sequence length="106" mass="13029">MKQLTQYLASIGADNYFAEMNLSINELFLSDDIQINPYSEHNWELRKNDEFIIVNAIPDDEKQDRLFWEEWYIYKAEVHHHILTRWKPKNYDEIFTARKAMKYIRR</sequence>
<dbReference type="EMBL" id="JAQQAL010000010">
    <property type="protein sequence ID" value="MDC7225912.1"/>
    <property type="molecule type" value="Genomic_DNA"/>
</dbReference>
<gene>
    <name evidence="1" type="ORF">PQJ61_04010</name>
</gene>
<organism evidence="1 2">
    <name type="scientific">Candidatus Thalassospirochaeta sargassi</name>
    <dbReference type="NCBI Taxonomy" id="3119039"/>
    <lineage>
        <taxon>Bacteria</taxon>
        <taxon>Pseudomonadati</taxon>
        <taxon>Spirochaetota</taxon>
        <taxon>Spirochaetia</taxon>
        <taxon>Spirochaetales</taxon>
        <taxon>Spirochaetaceae</taxon>
        <taxon>Candidatus Thalassospirochaeta</taxon>
    </lineage>
</organism>
<comment type="caution">
    <text evidence="1">The sequence shown here is derived from an EMBL/GenBank/DDBJ whole genome shotgun (WGS) entry which is preliminary data.</text>
</comment>
<evidence type="ECO:0000313" key="2">
    <source>
        <dbReference type="Proteomes" id="UP001221217"/>
    </source>
</evidence>
<dbReference type="AlphaFoldDB" id="A0AAJ1IDN9"/>
<proteinExistence type="predicted"/>
<protein>
    <submittedName>
        <fullName evidence="1">Uncharacterized protein</fullName>
    </submittedName>
</protein>
<evidence type="ECO:0000313" key="1">
    <source>
        <dbReference type="EMBL" id="MDC7225912.1"/>
    </source>
</evidence>
<name>A0AAJ1IDN9_9SPIO</name>
<accession>A0AAJ1IDN9</accession>
<dbReference type="Proteomes" id="UP001221217">
    <property type="component" value="Unassembled WGS sequence"/>
</dbReference>